<keyword evidence="10 15" id="KW-0408">Iron</keyword>
<dbReference type="SFLD" id="SFLDG01082">
    <property type="entry name" value="B12-binding_domain_containing"/>
    <property type="match status" value="1"/>
</dbReference>
<feature type="binding site" evidence="17">
    <location>
        <position position="67"/>
    </location>
    <ligand>
        <name>[4Fe-4S] cluster</name>
        <dbReference type="ChEBI" id="CHEBI:49883"/>
        <note>4Fe-4S-S-AdoMet</note>
    </ligand>
</feature>
<feature type="binding site" evidence="16">
    <location>
        <position position="183"/>
    </location>
    <ligand>
        <name>S-adenosyl-L-methionine</name>
        <dbReference type="ChEBI" id="CHEBI:59789"/>
        <label>2</label>
    </ligand>
</feature>
<dbReference type="GO" id="GO:0051539">
    <property type="term" value="F:4 iron, 4 sulfur cluster binding"/>
    <property type="evidence" value="ECO:0007669"/>
    <property type="project" value="UniProtKB-KW"/>
</dbReference>
<feature type="binding site" evidence="17">
    <location>
        <position position="60"/>
    </location>
    <ligand>
        <name>[4Fe-4S] cluster</name>
        <dbReference type="ChEBI" id="CHEBI:49883"/>
        <note>4Fe-4S-S-AdoMet</note>
    </ligand>
</feature>
<keyword evidence="6 15" id="KW-0963">Cytoplasm</keyword>
<feature type="binding site" evidence="16">
    <location>
        <begin position="112"/>
        <end position="113"/>
    </location>
    <ligand>
        <name>S-adenosyl-L-methionine</name>
        <dbReference type="ChEBI" id="CHEBI:59789"/>
        <label>2</label>
    </ligand>
</feature>
<accession>A0A073J792</accession>
<evidence type="ECO:0000256" key="8">
    <source>
        <dbReference type="ARBA" id="ARBA00022723"/>
    </source>
</evidence>
<dbReference type="PANTHER" id="PTHR13932:SF6">
    <property type="entry name" value="OXYGEN-INDEPENDENT COPROPORPHYRINOGEN III OXIDASE"/>
    <property type="match status" value="1"/>
</dbReference>
<feature type="binding site" evidence="16">
    <location>
        <position position="171"/>
    </location>
    <ligand>
        <name>S-adenosyl-L-methionine</name>
        <dbReference type="ChEBI" id="CHEBI:59789"/>
        <label>2</label>
    </ligand>
</feature>
<reference evidence="19 20" key="1">
    <citation type="submission" date="2014-01" db="EMBL/GenBank/DDBJ databases">
        <title>Sulfitobacter sp. H3 (MCCC 1A00686) Genome Sequencing.</title>
        <authorList>
            <person name="Lai Q."/>
            <person name="Hong Z."/>
        </authorList>
    </citation>
    <scope>NUCLEOTIDE SEQUENCE [LARGE SCALE GENOMIC DNA]</scope>
    <source>
        <strain evidence="19 20">H3</strain>
    </source>
</reference>
<dbReference type="GO" id="GO:0004109">
    <property type="term" value="F:coproporphyrinogen oxidase activity"/>
    <property type="evidence" value="ECO:0007669"/>
    <property type="project" value="InterPro"/>
</dbReference>
<dbReference type="Gene3D" id="1.10.10.920">
    <property type="match status" value="1"/>
</dbReference>
<dbReference type="InterPro" id="IPR004558">
    <property type="entry name" value="Coprogen_oxidase_HemN"/>
</dbReference>
<evidence type="ECO:0000256" key="17">
    <source>
        <dbReference type="PIRSR" id="PIRSR000167-2"/>
    </source>
</evidence>
<dbReference type="Gene3D" id="3.80.30.20">
    <property type="entry name" value="tm_1862 like domain"/>
    <property type="match status" value="1"/>
</dbReference>
<comment type="similarity">
    <text evidence="3 15">Belongs to the anaerobic coproporphyrinogen-III oxidase family.</text>
</comment>
<dbReference type="InterPro" id="IPR007197">
    <property type="entry name" value="rSAM"/>
</dbReference>
<dbReference type="NCBIfam" id="TIGR00538">
    <property type="entry name" value="hemN"/>
    <property type="match status" value="1"/>
</dbReference>
<evidence type="ECO:0000256" key="14">
    <source>
        <dbReference type="ARBA" id="ARBA00048321"/>
    </source>
</evidence>
<dbReference type="Pfam" id="PF04055">
    <property type="entry name" value="Radical_SAM"/>
    <property type="match status" value="1"/>
</dbReference>
<dbReference type="PIRSF" id="PIRSF000167">
    <property type="entry name" value="HemN"/>
    <property type="match status" value="1"/>
</dbReference>
<feature type="binding site" evidence="16">
    <location>
        <position position="144"/>
    </location>
    <ligand>
        <name>S-adenosyl-L-methionine</name>
        <dbReference type="ChEBI" id="CHEBI:59789"/>
        <label>1</label>
    </ligand>
</feature>
<dbReference type="GO" id="GO:0046872">
    <property type="term" value="F:metal ion binding"/>
    <property type="evidence" value="ECO:0007669"/>
    <property type="project" value="UniProtKB-KW"/>
</dbReference>
<name>A0A073J792_9RHOB</name>
<comment type="subcellular location">
    <subcellularLocation>
        <location evidence="1 15">Cytoplasm</location>
    </subcellularLocation>
</comment>
<evidence type="ECO:0000313" key="20">
    <source>
        <dbReference type="Proteomes" id="UP000027746"/>
    </source>
</evidence>
<comment type="catalytic activity">
    <reaction evidence="14 15">
        <text>coproporphyrinogen III + 2 S-adenosyl-L-methionine = protoporphyrinogen IX + 2 5'-deoxyadenosine + 2 L-methionine + 2 CO2</text>
        <dbReference type="Rhea" id="RHEA:15425"/>
        <dbReference type="ChEBI" id="CHEBI:16526"/>
        <dbReference type="ChEBI" id="CHEBI:17319"/>
        <dbReference type="ChEBI" id="CHEBI:57307"/>
        <dbReference type="ChEBI" id="CHEBI:57309"/>
        <dbReference type="ChEBI" id="CHEBI:57844"/>
        <dbReference type="ChEBI" id="CHEBI:59789"/>
        <dbReference type="EC" id="1.3.98.3"/>
    </reaction>
</comment>
<dbReference type="UniPathway" id="UPA00251">
    <property type="reaction ID" value="UER00323"/>
</dbReference>
<comment type="function">
    <text evidence="13">Involved in the heme biosynthesis. Catalyzes the anaerobic oxidative decarboxylation of propionate groups of rings A and B of coproporphyrinogen III to yield the vinyl groups in protoporphyrinogen IX.</text>
</comment>
<dbReference type="SMART" id="SM00729">
    <property type="entry name" value="Elp3"/>
    <property type="match status" value="1"/>
</dbReference>
<keyword evidence="7 15" id="KW-0949">S-adenosyl-L-methionine</keyword>
<dbReference type="SUPFAM" id="SSF102114">
    <property type="entry name" value="Radical SAM enzymes"/>
    <property type="match status" value="1"/>
</dbReference>
<dbReference type="CDD" id="cd01335">
    <property type="entry name" value="Radical_SAM"/>
    <property type="match status" value="1"/>
</dbReference>
<evidence type="ECO:0000256" key="5">
    <source>
        <dbReference type="ARBA" id="ARBA00022485"/>
    </source>
</evidence>
<dbReference type="PANTHER" id="PTHR13932">
    <property type="entry name" value="COPROPORPHYRINIGEN III OXIDASE"/>
    <property type="match status" value="1"/>
</dbReference>
<dbReference type="SFLD" id="SFLDG01065">
    <property type="entry name" value="anaerobic_coproporphyrinogen-I"/>
    <property type="match status" value="1"/>
</dbReference>
<evidence type="ECO:0000256" key="13">
    <source>
        <dbReference type="ARBA" id="ARBA00024295"/>
    </source>
</evidence>
<dbReference type="GO" id="GO:0005737">
    <property type="term" value="C:cytoplasm"/>
    <property type="evidence" value="ECO:0007669"/>
    <property type="project" value="UniProtKB-SubCell"/>
</dbReference>
<dbReference type="SFLD" id="SFLDS00029">
    <property type="entry name" value="Radical_SAM"/>
    <property type="match status" value="1"/>
</dbReference>
<keyword evidence="5 15" id="KW-0004">4Fe-4S</keyword>
<dbReference type="AlphaFoldDB" id="A0A073J792"/>
<evidence type="ECO:0000256" key="16">
    <source>
        <dbReference type="PIRSR" id="PIRSR000167-1"/>
    </source>
</evidence>
<evidence type="ECO:0000256" key="2">
    <source>
        <dbReference type="ARBA" id="ARBA00004785"/>
    </source>
</evidence>
<comment type="subunit">
    <text evidence="4">Monomer.</text>
</comment>
<feature type="binding site" evidence="16">
    <location>
        <position position="208"/>
    </location>
    <ligand>
        <name>S-adenosyl-L-methionine</name>
        <dbReference type="ChEBI" id="CHEBI:59789"/>
        <label>2</label>
    </ligand>
</feature>
<comment type="pathway">
    <text evidence="2 15">Porphyrin-containing compound metabolism; protoporphyrin-IX biosynthesis; protoporphyrinogen-IX from coproporphyrinogen-III (AdoMet route): step 1/1.</text>
</comment>
<dbReference type="EC" id="1.3.98.3" evidence="15"/>
<evidence type="ECO:0000256" key="1">
    <source>
        <dbReference type="ARBA" id="ARBA00004496"/>
    </source>
</evidence>
<feature type="binding site" evidence="17">
    <location>
        <position position="64"/>
    </location>
    <ligand>
        <name>[4Fe-4S] cluster</name>
        <dbReference type="ChEBI" id="CHEBI:49883"/>
        <note>4Fe-4S-S-AdoMet</note>
    </ligand>
</feature>
<organism evidence="19 20">
    <name type="scientific">Pseudosulfitobacter pseudonitzschiae</name>
    <dbReference type="NCBI Taxonomy" id="1402135"/>
    <lineage>
        <taxon>Bacteria</taxon>
        <taxon>Pseudomonadati</taxon>
        <taxon>Pseudomonadota</taxon>
        <taxon>Alphaproteobacteria</taxon>
        <taxon>Rhodobacterales</taxon>
        <taxon>Roseobacteraceae</taxon>
        <taxon>Pseudosulfitobacter</taxon>
    </lineage>
</organism>
<dbReference type="InterPro" id="IPR058240">
    <property type="entry name" value="rSAM_sf"/>
</dbReference>
<feature type="binding site" evidence="16">
    <location>
        <begin position="66"/>
        <end position="68"/>
    </location>
    <ligand>
        <name>S-adenosyl-L-methionine</name>
        <dbReference type="ChEBI" id="CHEBI:59789"/>
        <label>2</label>
    </ligand>
</feature>
<feature type="binding site" evidence="16">
    <location>
        <position position="328"/>
    </location>
    <ligand>
        <name>S-adenosyl-L-methionine</name>
        <dbReference type="ChEBI" id="CHEBI:59789"/>
        <label>1</label>
    </ligand>
</feature>
<dbReference type="PROSITE" id="PS51918">
    <property type="entry name" value="RADICAL_SAM"/>
    <property type="match status" value="1"/>
</dbReference>
<comment type="cofactor">
    <cofactor evidence="15 17">
        <name>[4Fe-4S] cluster</name>
        <dbReference type="ChEBI" id="CHEBI:49883"/>
    </cofactor>
    <text evidence="15 17">Binds 1 [4Fe-4S] cluster. The cluster is coordinated with 3 cysteines and an exchangeable S-adenosyl-L-methionine.</text>
</comment>
<dbReference type="GO" id="GO:0006782">
    <property type="term" value="P:protoporphyrinogen IX biosynthetic process"/>
    <property type="evidence" value="ECO:0007669"/>
    <property type="project" value="UniProtKB-UniPathway"/>
</dbReference>
<sequence length="451" mass="49038">MTQIDQLRRHGLFDAKVPRYTSYPPANHFAADAGGLHQREWIRAVPEGSEVSLYIHIPFCKRLCWFCACRTQGTKTLRPVDIYVNVLLQEMAQVAQLLPRDVRIARLHLGGGTPTILSPRTMTRLLAGVFNSFERAEGFEFSVEIDPTEAAPELLQTLADNGMNRASIGVQDFDPKVQDAIGRAQTYAQTFDCIRILRAAKVHSLNMDLLYGLPHQTSASLVDTLEQVLALQPDRLALYGYAHVPWMSKRQVMIDGTALPSAEARFALTELAQKMLCLDGFTPIGIDHFARPGDSLALAARNGGLRRNFQGYTDDRAEVLIGLGASAISQFPQGYVQNQSATAAYSTAIGQGQLAGARGHVLSDADRLTARMIEQLMCGFAIDAEALAVEFPDQRATVAGAVAALVAAYPDACRSDGTGVQIADGFAPLVRVMAGHLDRYRTGQVAHSSAI</sequence>
<keyword evidence="8 15" id="KW-0479">Metal-binding</keyword>
<evidence type="ECO:0000256" key="10">
    <source>
        <dbReference type="ARBA" id="ARBA00023004"/>
    </source>
</evidence>
<keyword evidence="9 15" id="KW-0560">Oxidoreductase</keyword>
<gene>
    <name evidence="19" type="ORF">SUH3_01435</name>
</gene>
<dbReference type="GeneID" id="68870213"/>
<dbReference type="InterPro" id="IPR023404">
    <property type="entry name" value="rSAM_horseshoe"/>
</dbReference>
<keyword evidence="20" id="KW-1185">Reference proteome</keyword>
<dbReference type="RefSeq" id="WP_037920672.1">
    <property type="nucleotide sequence ID" value="NZ_CP054599.1"/>
</dbReference>
<evidence type="ECO:0000313" key="19">
    <source>
        <dbReference type="EMBL" id="KEJ97675.1"/>
    </source>
</evidence>
<keyword evidence="11 15" id="KW-0411">Iron-sulfur</keyword>
<proteinExistence type="inferred from homology"/>
<evidence type="ECO:0000256" key="3">
    <source>
        <dbReference type="ARBA" id="ARBA00005493"/>
    </source>
</evidence>
<dbReference type="InterPro" id="IPR006638">
    <property type="entry name" value="Elp3/MiaA/NifB-like_rSAM"/>
</dbReference>
<evidence type="ECO:0000256" key="15">
    <source>
        <dbReference type="PIRNR" id="PIRNR000167"/>
    </source>
</evidence>
<evidence type="ECO:0000256" key="7">
    <source>
        <dbReference type="ARBA" id="ARBA00022691"/>
    </source>
</evidence>
<evidence type="ECO:0000256" key="6">
    <source>
        <dbReference type="ARBA" id="ARBA00022490"/>
    </source>
</evidence>
<dbReference type="Proteomes" id="UP000027746">
    <property type="component" value="Unassembled WGS sequence"/>
</dbReference>
<feature type="binding site" evidence="16">
    <location>
        <position position="242"/>
    </location>
    <ligand>
        <name>S-adenosyl-L-methionine</name>
        <dbReference type="ChEBI" id="CHEBI:59789"/>
        <label>2</label>
    </ligand>
</feature>
<dbReference type="OrthoDB" id="9808022at2"/>
<feature type="domain" description="Radical SAM core" evidence="18">
    <location>
        <begin position="45"/>
        <end position="279"/>
    </location>
</feature>
<keyword evidence="12 15" id="KW-0627">Porphyrin biosynthesis</keyword>
<dbReference type="EMBL" id="JAMD01000001">
    <property type="protein sequence ID" value="KEJ97675.1"/>
    <property type="molecule type" value="Genomic_DNA"/>
</dbReference>
<evidence type="ECO:0000256" key="9">
    <source>
        <dbReference type="ARBA" id="ARBA00023002"/>
    </source>
</evidence>
<evidence type="ECO:0000256" key="11">
    <source>
        <dbReference type="ARBA" id="ARBA00023014"/>
    </source>
</evidence>
<feature type="binding site" evidence="16">
    <location>
        <position position="111"/>
    </location>
    <ligand>
        <name>S-adenosyl-L-methionine</name>
        <dbReference type="ChEBI" id="CHEBI:59789"/>
        <label>1</label>
    </ligand>
</feature>
<feature type="binding site" evidence="16">
    <location>
        <position position="54"/>
    </location>
    <ligand>
        <name>S-adenosyl-L-methionine</name>
        <dbReference type="ChEBI" id="CHEBI:59789"/>
        <label>1</label>
    </ligand>
</feature>
<dbReference type="InterPro" id="IPR034505">
    <property type="entry name" value="Coproporphyrinogen-III_oxidase"/>
</dbReference>
<evidence type="ECO:0000256" key="4">
    <source>
        <dbReference type="ARBA" id="ARBA00011245"/>
    </source>
</evidence>
<comment type="caution">
    <text evidence="19">The sequence shown here is derived from an EMBL/GenBank/DDBJ whole genome shotgun (WGS) entry which is preliminary data.</text>
</comment>
<evidence type="ECO:0000256" key="12">
    <source>
        <dbReference type="ARBA" id="ARBA00023244"/>
    </source>
</evidence>
<evidence type="ECO:0000259" key="18">
    <source>
        <dbReference type="PROSITE" id="PS51918"/>
    </source>
</evidence>
<dbReference type="GO" id="GO:0051989">
    <property type="term" value="F:coproporphyrinogen dehydrogenase activity"/>
    <property type="evidence" value="ECO:0007669"/>
    <property type="project" value="UniProtKB-EC"/>
</dbReference>
<protein>
    <recommendedName>
        <fullName evidence="15">Coproporphyrinogen-III oxidase</fullName>
        <ecNumber evidence="15">1.3.98.3</ecNumber>
    </recommendedName>
</protein>